<gene>
    <name evidence="1" type="ORF">DDB_G0272392</name>
</gene>
<evidence type="ECO:0000313" key="2">
    <source>
        <dbReference type="Proteomes" id="UP000002195"/>
    </source>
</evidence>
<evidence type="ECO:0000313" key="1">
    <source>
        <dbReference type="EMBL" id="EAL71348.1"/>
    </source>
</evidence>
<dbReference type="VEuPathDB" id="AmoebaDB:DDB_G0272392"/>
<accession>Q559Z5</accession>
<dbReference type="AlphaFoldDB" id="Q559Z5"/>
<dbReference type="KEGG" id="ddi:DDB_G0272392"/>
<dbReference type="HOGENOM" id="CLU_2836568_0_0_1"/>
<dbReference type="Proteomes" id="UP000002195">
    <property type="component" value="Unassembled WGS sequence"/>
</dbReference>
<name>Q559Z5_DICDI</name>
<proteinExistence type="predicted"/>
<dbReference type="EMBL" id="AAFI02000008">
    <property type="protein sequence ID" value="EAL71348.1"/>
    <property type="molecule type" value="Genomic_DNA"/>
</dbReference>
<dbReference type="GeneID" id="8618361"/>
<organism evidence="1 2">
    <name type="scientific">Dictyostelium discoideum</name>
    <name type="common">Social amoeba</name>
    <dbReference type="NCBI Taxonomy" id="44689"/>
    <lineage>
        <taxon>Eukaryota</taxon>
        <taxon>Amoebozoa</taxon>
        <taxon>Evosea</taxon>
        <taxon>Eumycetozoa</taxon>
        <taxon>Dictyostelia</taxon>
        <taxon>Dictyosteliales</taxon>
        <taxon>Dictyosteliaceae</taxon>
        <taxon>Dictyostelium</taxon>
    </lineage>
</organism>
<keyword evidence="2" id="KW-1185">Reference proteome</keyword>
<sequence length="66" mass="7383">MGIFCDLSEYLFLDDTDEENNGKEIFDTEKYQESFWIGIKEQGYSDDVADIDGGGGCLSGQFKGIK</sequence>
<dbReference type="InParanoid" id="Q559Z5"/>
<protein>
    <submittedName>
        <fullName evidence="1">Uncharacterized protein</fullName>
    </submittedName>
</protein>
<dbReference type="RefSeq" id="XP_645189.1">
    <property type="nucleotide sequence ID" value="XM_640097.1"/>
</dbReference>
<reference evidence="1 2" key="1">
    <citation type="journal article" date="2005" name="Nature">
        <title>The genome of the social amoeba Dictyostelium discoideum.</title>
        <authorList>
            <consortium name="The Dictyostelium discoideum Sequencing Consortium"/>
            <person name="Eichinger L."/>
            <person name="Pachebat J.A."/>
            <person name="Glockner G."/>
            <person name="Rajandream M.A."/>
            <person name="Sucgang R."/>
            <person name="Berriman M."/>
            <person name="Song J."/>
            <person name="Olsen R."/>
            <person name="Szafranski K."/>
            <person name="Xu Q."/>
            <person name="Tunggal B."/>
            <person name="Kummerfeld S."/>
            <person name="Madera M."/>
            <person name="Konfortov B.A."/>
            <person name="Rivero F."/>
            <person name="Bankier A.T."/>
            <person name="Lehmann R."/>
            <person name="Hamlin N."/>
            <person name="Davies R."/>
            <person name="Gaudet P."/>
            <person name="Fey P."/>
            <person name="Pilcher K."/>
            <person name="Chen G."/>
            <person name="Saunders D."/>
            <person name="Sodergren E."/>
            <person name="Davis P."/>
            <person name="Kerhornou A."/>
            <person name="Nie X."/>
            <person name="Hall N."/>
            <person name="Anjard C."/>
            <person name="Hemphill L."/>
            <person name="Bason N."/>
            <person name="Farbrother P."/>
            <person name="Desany B."/>
            <person name="Just E."/>
            <person name="Morio T."/>
            <person name="Rost R."/>
            <person name="Churcher C."/>
            <person name="Cooper J."/>
            <person name="Haydock S."/>
            <person name="van Driessche N."/>
            <person name="Cronin A."/>
            <person name="Goodhead I."/>
            <person name="Muzny D."/>
            <person name="Mourier T."/>
            <person name="Pain A."/>
            <person name="Lu M."/>
            <person name="Harper D."/>
            <person name="Lindsay R."/>
            <person name="Hauser H."/>
            <person name="James K."/>
            <person name="Quiles M."/>
            <person name="Madan Babu M."/>
            <person name="Saito T."/>
            <person name="Buchrieser C."/>
            <person name="Wardroper A."/>
            <person name="Felder M."/>
            <person name="Thangavelu M."/>
            <person name="Johnson D."/>
            <person name="Knights A."/>
            <person name="Loulseged H."/>
            <person name="Mungall K."/>
            <person name="Oliver K."/>
            <person name="Price C."/>
            <person name="Quail M.A."/>
            <person name="Urushihara H."/>
            <person name="Hernandez J."/>
            <person name="Rabbinowitsch E."/>
            <person name="Steffen D."/>
            <person name="Sanders M."/>
            <person name="Ma J."/>
            <person name="Kohara Y."/>
            <person name="Sharp S."/>
            <person name="Simmonds M."/>
            <person name="Spiegler S."/>
            <person name="Tivey A."/>
            <person name="Sugano S."/>
            <person name="White B."/>
            <person name="Walker D."/>
            <person name="Woodward J."/>
            <person name="Winckler T."/>
            <person name="Tanaka Y."/>
            <person name="Shaulsky G."/>
            <person name="Schleicher M."/>
            <person name="Weinstock G."/>
            <person name="Rosenthal A."/>
            <person name="Cox E.C."/>
            <person name="Chisholm R.L."/>
            <person name="Gibbs R."/>
            <person name="Loomis W.F."/>
            <person name="Platzer M."/>
            <person name="Kay R.R."/>
            <person name="Williams J."/>
            <person name="Dear P.H."/>
            <person name="Noegel A.A."/>
            <person name="Barrell B."/>
            <person name="Kuspa A."/>
        </authorList>
    </citation>
    <scope>NUCLEOTIDE SEQUENCE [LARGE SCALE GENOMIC DNA]</scope>
    <source>
        <strain evidence="1 2">AX4</strain>
    </source>
</reference>
<comment type="caution">
    <text evidence="1">The sequence shown here is derived from an EMBL/GenBank/DDBJ whole genome shotgun (WGS) entry which is preliminary data.</text>
</comment>
<dbReference type="PaxDb" id="44689-DDB0216982"/>